<organism evidence="4">
    <name type="scientific">Rhizophora mucronata</name>
    <name type="common">Asiatic mangrove</name>
    <dbReference type="NCBI Taxonomy" id="61149"/>
    <lineage>
        <taxon>Eukaryota</taxon>
        <taxon>Viridiplantae</taxon>
        <taxon>Streptophyta</taxon>
        <taxon>Embryophyta</taxon>
        <taxon>Tracheophyta</taxon>
        <taxon>Spermatophyta</taxon>
        <taxon>Magnoliopsida</taxon>
        <taxon>eudicotyledons</taxon>
        <taxon>Gunneridae</taxon>
        <taxon>Pentapetalae</taxon>
        <taxon>rosids</taxon>
        <taxon>fabids</taxon>
        <taxon>Malpighiales</taxon>
        <taxon>Rhizophoraceae</taxon>
        <taxon>Rhizophora</taxon>
    </lineage>
</organism>
<evidence type="ECO:0000256" key="1">
    <source>
        <dbReference type="ARBA" id="ARBA00004123"/>
    </source>
</evidence>
<evidence type="ECO:0000313" key="4">
    <source>
        <dbReference type="EMBL" id="MBX32941.1"/>
    </source>
</evidence>
<evidence type="ECO:0000256" key="2">
    <source>
        <dbReference type="ARBA" id="ARBA00023242"/>
    </source>
</evidence>
<dbReference type="GO" id="GO:0003700">
    <property type="term" value="F:DNA-binding transcription factor activity"/>
    <property type="evidence" value="ECO:0007669"/>
    <property type="project" value="TreeGrafter"/>
</dbReference>
<keyword evidence="2" id="KW-0539">Nucleus</keyword>
<feature type="chain" id="PRO_5015153955" evidence="3">
    <location>
        <begin position="17"/>
        <end position="84"/>
    </location>
</feature>
<comment type="subcellular location">
    <subcellularLocation>
        <location evidence="1">Nucleus</location>
    </subcellularLocation>
</comment>
<protein>
    <submittedName>
        <fullName evidence="4">Uncharacterized protein</fullName>
    </submittedName>
</protein>
<proteinExistence type="predicted"/>
<feature type="signal peptide" evidence="3">
    <location>
        <begin position="1"/>
        <end position="16"/>
    </location>
</feature>
<dbReference type="InterPro" id="IPR024097">
    <property type="entry name" value="bHLH_ZIP_TF"/>
</dbReference>
<dbReference type="AlphaFoldDB" id="A0A2P2MRW5"/>
<name>A0A2P2MRW5_RHIMU</name>
<accession>A0A2P2MRW5</accession>
<dbReference type="EMBL" id="GGEC01052457">
    <property type="protein sequence ID" value="MBX32941.1"/>
    <property type="molecule type" value="Transcribed_RNA"/>
</dbReference>
<keyword evidence="3" id="KW-0732">Signal</keyword>
<dbReference type="GO" id="GO:0005634">
    <property type="term" value="C:nucleus"/>
    <property type="evidence" value="ECO:0007669"/>
    <property type="project" value="UniProtKB-SubCell"/>
</dbReference>
<evidence type="ECO:0000256" key="3">
    <source>
        <dbReference type="SAM" id="SignalP"/>
    </source>
</evidence>
<reference evidence="4" key="1">
    <citation type="submission" date="2018-02" db="EMBL/GenBank/DDBJ databases">
        <title>Rhizophora mucronata_Transcriptome.</title>
        <authorList>
            <person name="Meera S.P."/>
            <person name="Sreeshan A."/>
            <person name="Augustine A."/>
        </authorList>
    </citation>
    <scope>NUCLEOTIDE SEQUENCE</scope>
    <source>
        <tissue evidence="4">Leaf</tissue>
    </source>
</reference>
<sequence>MIGYIKIALLVQISSTALVLDEIINHVQYLQRQVELLSMRLAAVNPIIDFNLDSILAPEVSSVILTFALESLDLVWCMLVELVL</sequence>
<dbReference type="PANTHER" id="PTHR12565">
    <property type="entry name" value="STEROL REGULATORY ELEMENT-BINDING PROTEIN"/>
    <property type="match status" value="1"/>
</dbReference>
<dbReference type="PANTHER" id="PTHR12565:SF112">
    <property type="entry name" value="TRANSCRIPTION FACTOR BHLH48-RELATED"/>
    <property type="match status" value="1"/>
</dbReference>